<dbReference type="SUPFAM" id="SSF53092">
    <property type="entry name" value="Creatinase/prolidase N-terminal domain"/>
    <property type="match status" value="1"/>
</dbReference>
<evidence type="ECO:0000256" key="13">
    <source>
        <dbReference type="ARBA" id="ARBA00044284"/>
    </source>
</evidence>
<evidence type="ECO:0000259" key="16">
    <source>
        <dbReference type="SMART" id="SM01011"/>
    </source>
</evidence>
<dbReference type="GO" id="GO:0006508">
    <property type="term" value="P:proteolysis"/>
    <property type="evidence" value="ECO:0007669"/>
    <property type="project" value="UniProtKB-KW"/>
</dbReference>
<comment type="caution">
    <text evidence="17">The sequence shown here is derived from an EMBL/GenBank/DDBJ whole genome shotgun (WGS) entry which is preliminary data.</text>
</comment>
<organism evidence="17 18">
    <name type="scientific">Thraustotheca clavata</name>
    <dbReference type="NCBI Taxonomy" id="74557"/>
    <lineage>
        <taxon>Eukaryota</taxon>
        <taxon>Sar</taxon>
        <taxon>Stramenopiles</taxon>
        <taxon>Oomycota</taxon>
        <taxon>Saprolegniomycetes</taxon>
        <taxon>Saprolegniales</taxon>
        <taxon>Achlyaceae</taxon>
        <taxon>Thraustotheca</taxon>
    </lineage>
</organism>
<dbReference type="OrthoDB" id="10261878at2759"/>
<evidence type="ECO:0000256" key="4">
    <source>
        <dbReference type="ARBA" id="ARBA00022723"/>
    </source>
</evidence>
<evidence type="ECO:0000256" key="3">
    <source>
        <dbReference type="ARBA" id="ARBA00022670"/>
    </source>
</evidence>
<comment type="cofactor">
    <cofactor evidence="1">
        <name>Mn(2+)</name>
        <dbReference type="ChEBI" id="CHEBI:29035"/>
    </cofactor>
</comment>
<evidence type="ECO:0000256" key="2">
    <source>
        <dbReference type="ARBA" id="ARBA00011738"/>
    </source>
</evidence>
<dbReference type="FunFam" id="3.90.230.10:FF:000002">
    <property type="entry name" value="Xaa-Pro aminopeptidase 3"/>
    <property type="match status" value="1"/>
</dbReference>
<protein>
    <recommendedName>
        <fullName evidence="11">Xaa-Pro dipeptidase</fullName>
        <ecNumber evidence="10">3.4.13.9</ecNumber>
    </recommendedName>
    <alternativeName>
        <fullName evidence="14">Imidodipeptidase</fullName>
    </alternativeName>
    <alternativeName>
        <fullName evidence="12">Peptidase D</fullName>
    </alternativeName>
    <alternativeName>
        <fullName evidence="13">Proline dipeptidase</fullName>
    </alternativeName>
</protein>
<keyword evidence="6" id="KW-0224">Dipeptidase</keyword>
<dbReference type="InterPro" id="IPR029149">
    <property type="entry name" value="Creatin/AminoP/Spt16_N"/>
</dbReference>
<accession>A0A1V9YZ49</accession>
<evidence type="ECO:0000313" key="17">
    <source>
        <dbReference type="EMBL" id="OQR91079.1"/>
    </source>
</evidence>
<evidence type="ECO:0000256" key="15">
    <source>
        <dbReference type="ARBA" id="ARBA00048994"/>
    </source>
</evidence>
<gene>
    <name evidence="17" type="ORF">THRCLA_09113</name>
</gene>
<dbReference type="PANTHER" id="PTHR48480:SF2">
    <property type="entry name" value="PEPTIDASE D"/>
    <property type="match status" value="1"/>
</dbReference>
<comment type="similarity">
    <text evidence="9">Belongs to the peptidase M24B family. Eukaryotic-type prolidase subfamily.</text>
</comment>
<evidence type="ECO:0000256" key="11">
    <source>
        <dbReference type="ARBA" id="ARBA00044141"/>
    </source>
</evidence>
<dbReference type="EMBL" id="JNBS01002459">
    <property type="protein sequence ID" value="OQR91079.1"/>
    <property type="molecule type" value="Genomic_DNA"/>
</dbReference>
<dbReference type="Gene3D" id="3.90.230.10">
    <property type="entry name" value="Creatinase/methionine aminopeptidase superfamily"/>
    <property type="match status" value="1"/>
</dbReference>
<evidence type="ECO:0000256" key="9">
    <source>
        <dbReference type="ARBA" id="ARBA00043990"/>
    </source>
</evidence>
<evidence type="ECO:0000256" key="12">
    <source>
        <dbReference type="ARBA" id="ARBA00044252"/>
    </source>
</evidence>
<comment type="catalytic activity">
    <reaction evidence="15">
        <text>Xaa-L-Pro dipeptide + H2O = an L-alpha-amino acid + L-proline</text>
        <dbReference type="Rhea" id="RHEA:76407"/>
        <dbReference type="ChEBI" id="CHEBI:15377"/>
        <dbReference type="ChEBI" id="CHEBI:59869"/>
        <dbReference type="ChEBI" id="CHEBI:60039"/>
        <dbReference type="ChEBI" id="CHEBI:195196"/>
        <dbReference type="EC" id="3.4.13.9"/>
    </reaction>
</comment>
<proteinExistence type="inferred from homology"/>
<dbReference type="Proteomes" id="UP000243217">
    <property type="component" value="Unassembled WGS sequence"/>
</dbReference>
<dbReference type="CDD" id="cd01087">
    <property type="entry name" value="Prolidase"/>
    <property type="match status" value="1"/>
</dbReference>
<dbReference type="SMART" id="SM01011">
    <property type="entry name" value="AMP_N"/>
    <property type="match status" value="1"/>
</dbReference>
<dbReference type="AlphaFoldDB" id="A0A1V9YZ49"/>
<keyword evidence="3 17" id="KW-0645">Protease</keyword>
<dbReference type="GO" id="GO:0030145">
    <property type="term" value="F:manganese ion binding"/>
    <property type="evidence" value="ECO:0007669"/>
    <property type="project" value="InterPro"/>
</dbReference>
<sequence length="528" mass="59188">MANCPITIAAATVAAIGGLHLLQRQYLASKKSCNHRHRITLDPRAVQHKCKSGYQYETFEIDFAMHREHREKIIARMLKLNGLVEHSCIMVHGGTQLGEYDTDTDYAFKQESMFQYLFGVKEPDCAGAIDLVTKESILFVPRLSEEWALWCGDRKPLSWFKTFYGVDHVHFTDEIATVLLARQVKNLYLLKGVNLDSGVETQTTSKFDDIDKFTTDLTALHPELVECRVTKSEKELELLRWINRLSSNAHIKVMETIEPGMVEFHAESEFLHACYSQGGARFHAYTCICGSGHNASALHYGHAGAPNDKVLNDGDVFLNDMGCEYHGYASDITCTFPVNGKFTPDQKFIYEGVLKAHDAVIAAMKPGVEWVDMHLLSQRVLTEHLLQGGLFQNGSVDELMEAEISAYFYPHGLGHLMGLDVHDVGGYLPGTGRTDTRMLRKLRAGRKLEKNMVITVEPGCYFIEGQIEELLSSPATAKYINKEVLARFRKTGGVRIESDVIVTATGAENMSYLVPRKVAEIEALMARK</sequence>
<dbReference type="SUPFAM" id="SSF55920">
    <property type="entry name" value="Creatinase/aminopeptidase"/>
    <property type="match status" value="1"/>
</dbReference>
<dbReference type="STRING" id="74557.A0A1V9YZ49"/>
<keyword evidence="5" id="KW-0378">Hydrolase</keyword>
<dbReference type="Gene3D" id="3.40.350.10">
    <property type="entry name" value="Creatinase/prolidase N-terminal domain"/>
    <property type="match status" value="1"/>
</dbReference>
<reference evidence="17 18" key="1">
    <citation type="journal article" date="2014" name="Genome Biol. Evol.">
        <title>The secreted proteins of Achlya hypogyna and Thraustotheca clavata identify the ancestral oomycete secretome and reveal gene acquisitions by horizontal gene transfer.</title>
        <authorList>
            <person name="Misner I."/>
            <person name="Blouin N."/>
            <person name="Leonard G."/>
            <person name="Richards T.A."/>
            <person name="Lane C.E."/>
        </authorList>
    </citation>
    <scope>NUCLEOTIDE SEQUENCE [LARGE SCALE GENOMIC DNA]</scope>
    <source>
        <strain evidence="17 18">ATCC 34112</strain>
    </source>
</reference>
<name>A0A1V9YZ49_9STRA</name>
<keyword evidence="7 17" id="KW-0482">Metalloprotease</keyword>
<dbReference type="InterPro" id="IPR000994">
    <property type="entry name" value="Pept_M24"/>
</dbReference>
<dbReference type="GO" id="GO:0070006">
    <property type="term" value="F:metalloaminopeptidase activity"/>
    <property type="evidence" value="ECO:0007669"/>
    <property type="project" value="InterPro"/>
</dbReference>
<dbReference type="Pfam" id="PF00557">
    <property type="entry name" value="Peptidase_M24"/>
    <property type="match status" value="1"/>
</dbReference>
<dbReference type="InterPro" id="IPR052433">
    <property type="entry name" value="X-Pro_dipept-like"/>
</dbReference>
<evidence type="ECO:0000256" key="14">
    <source>
        <dbReference type="ARBA" id="ARBA00044351"/>
    </source>
</evidence>
<dbReference type="EC" id="3.4.13.9" evidence="10"/>
<evidence type="ECO:0000256" key="10">
    <source>
        <dbReference type="ARBA" id="ARBA00044051"/>
    </source>
</evidence>
<comment type="subunit">
    <text evidence="2">Homodimer.</text>
</comment>
<dbReference type="InterPro" id="IPR007865">
    <property type="entry name" value="Aminopep_P_N"/>
</dbReference>
<dbReference type="Pfam" id="PF05195">
    <property type="entry name" value="AMP_N"/>
    <property type="match status" value="1"/>
</dbReference>
<keyword evidence="8" id="KW-0464">Manganese</keyword>
<evidence type="ECO:0000256" key="1">
    <source>
        <dbReference type="ARBA" id="ARBA00001936"/>
    </source>
</evidence>
<evidence type="ECO:0000256" key="6">
    <source>
        <dbReference type="ARBA" id="ARBA00022997"/>
    </source>
</evidence>
<evidence type="ECO:0000256" key="7">
    <source>
        <dbReference type="ARBA" id="ARBA00023049"/>
    </source>
</evidence>
<dbReference type="InterPro" id="IPR036005">
    <property type="entry name" value="Creatinase/aminopeptidase-like"/>
</dbReference>
<dbReference type="PANTHER" id="PTHR48480">
    <property type="match status" value="1"/>
</dbReference>
<keyword evidence="18" id="KW-1185">Reference proteome</keyword>
<feature type="domain" description="Aminopeptidase P N-terminal" evidence="16">
    <location>
        <begin position="61"/>
        <end position="198"/>
    </location>
</feature>
<evidence type="ECO:0000313" key="18">
    <source>
        <dbReference type="Proteomes" id="UP000243217"/>
    </source>
</evidence>
<evidence type="ECO:0000256" key="5">
    <source>
        <dbReference type="ARBA" id="ARBA00022801"/>
    </source>
</evidence>
<evidence type="ECO:0000256" key="8">
    <source>
        <dbReference type="ARBA" id="ARBA00023211"/>
    </source>
</evidence>
<keyword evidence="4" id="KW-0479">Metal-binding</keyword>
<dbReference type="GO" id="GO:0102009">
    <property type="term" value="F:proline dipeptidase activity"/>
    <property type="evidence" value="ECO:0007669"/>
    <property type="project" value="UniProtKB-EC"/>
</dbReference>